<evidence type="ECO:0000313" key="1">
    <source>
        <dbReference type="EMBL" id="KKL49873.1"/>
    </source>
</evidence>
<gene>
    <name evidence="1" type="ORF">LCGC14_2311170</name>
</gene>
<dbReference type="InterPro" id="IPR027417">
    <property type="entry name" value="P-loop_NTPase"/>
</dbReference>
<dbReference type="Gene3D" id="3.30.420.240">
    <property type="match status" value="1"/>
</dbReference>
<accession>A0A0F9CKN6</accession>
<name>A0A0F9CKN6_9ZZZZ</name>
<reference evidence="1" key="1">
    <citation type="journal article" date="2015" name="Nature">
        <title>Complex archaea that bridge the gap between prokaryotes and eukaryotes.</title>
        <authorList>
            <person name="Spang A."/>
            <person name="Saw J.H."/>
            <person name="Jorgensen S.L."/>
            <person name="Zaremba-Niedzwiedzka K."/>
            <person name="Martijn J."/>
            <person name="Lind A.E."/>
            <person name="van Eijk R."/>
            <person name="Schleper C."/>
            <person name="Guy L."/>
            <person name="Ettema T.J."/>
        </authorList>
    </citation>
    <scope>NUCLEOTIDE SEQUENCE</scope>
</reference>
<dbReference type="EMBL" id="LAZR01032803">
    <property type="protein sequence ID" value="KKL49873.1"/>
    <property type="molecule type" value="Genomic_DNA"/>
</dbReference>
<dbReference type="AlphaFoldDB" id="A0A0F9CKN6"/>
<proteinExistence type="predicted"/>
<protein>
    <recommendedName>
        <fullName evidence="2">Terminase large subunit gp17-like C-terminal domain-containing protein</fullName>
    </recommendedName>
</protein>
<sequence length="504" mass="56640">MYIFPWDTDASIQQVYLADEYRDRFNSEYGPYQWACEFLDALGEDIKERGFDGTKAVRPIRYSTVSGHGIGKGALTSWLIKFILDTRPFSKGIVTANTATQLKTKTWSEVGKWHTLSMTEHLFQYNSGRGNMSLAHREHKDIWRCDAITCREEDSEAFQGLHAANSTPFYIFDEASGISQKIWDARAGGATDGEPMSFDFGNPTRNSGQFFKNCVGEEKHRYTVRQINSRDVHITNKELFDEWLEDYGADSDWYKVKVLGQFPSMGDLQFIPMDLVEAAMEREDAVHDAAVPLLIGVDVARHGNNETVIYPRLGYDCRSFAPVPGKGRYRGLGVDETVGQVISCIREFRARGIEPSGVFVDGGGIGGAVIDFLRKYGYECHEVQFGGKPTDSKTYRFKVDEMWGNLRDALPKMLLPAKNHPSGSELRAQLTQREFGYTLAGEKINLESKADALKRLGPETMFDIVDALACTYAVEVAPLALLGSPLFAGPQESRHEFDPLDERY</sequence>
<comment type="caution">
    <text evidence="1">The sequence shown here is derived from an EMBL/GenBank/DDBJ whole genome shotgun (WGS) entry which is preliminary data.</text>
</comment>
<organism evidence="1">
    <name type="scientific">marine sediment metagenome</name>
    <dbReference type="NCBI Taxonomy" id="412755"/>
    <lineage>
        <taxon>unclassified sequences</taxon>
        <taxon>metagenomes</taxon>
        <taxon>ecological metagenomes</taxon>
    </lineage>
</organism>
<evidence type="ECO:0008006" key="2">
    <source>
        <dbReference type="Google" id="ProtNLM"/>
    </source>
</evidence>
<dbReference type="Gene3D" id="3.40.50.300">
    <property type="entry name" value="P-loop containing nucleotide triphosphate hydrolases"/>
    <property type="match status" value="1"/>
</dbReference>